<comment type="domain">
    <text evidence="6">Has three domains with a flexible linker between the domains II and III and assumes an 'L' shape. Domain III is highly mobile and contacts RuvB.</text>
</comment>
<dbReference type="Gene3D" id="1.10.8.10">
    <property type="entry name" value="DNA helicase RuvA subunit, C-terminal domain"/>
    <property type="match status" value="1"/>
</dbReference>
<dbReference type="InterPro" id="IPR013849">
    <property type="entry name" value="DNA_helicase_Holl-junc_RuvA_I"/>
</dbReference>
<dbReference type="InterPro" id="IPR010994">
    <property type="entry name" value="RuvA_2-like"/>
</dbReference>
<feature type="domain" description="Helix-hairpin-helix DNA-binding motif class 1" evidence="7">
    <location>
        <begin position="85"/>
        <end position="104"/>
    </location>
</feature>
<dbReference type="Pfam" id="PF14520">
    <property type="entry name" value="HHH_5"/>
    <property type="match status" value="1"/>
</dbReference>
<dbReference type="InterPro" id="IPR036267">
    <property type="entry name" value="RuvA_C_sf"/>
</dbReference>
<comment type="similarity">
    <text evidence="6">Belongs to the RuvA family.</text>
</comment>
<dbReference type="Gene3D" id="1.10.150.20">
    <property type="entry name" value="5' to 3' exonuclease, C-terminal subdomain"/>
    <property type="match status" value="1"/>
</dbReference>
<dbReference type="AlphaFoldDB" id="A0A285E827"/>
<dbReference type="Gene3D" id="2.40.50.140">
    <property type="entry name" value="Nucleic acid-binding proteins"/>
    <property type="match status" value="1"/>
</dbReference>
<evidence type="ECO:0000313" key="9">
    <source>
        <dbReference type="Proteomes" id="UP000219514"/>
    </source>
</evidence>
<dbReference type="Pfam" id="PF07499">
    <property type="entry name" value="RuvA_C"/>
    <property type="match status" value="1"/>
</dbReference>
<proteinExistence type="inferred from homology"/>
<keyword evidence="8" id="KW-0378">Hydrolase</keyword>
<keyword evidence="8" id="KW-0547">Nucleotide-binding</keyword>
<dbReference type="GO" id="GO:0006310">
    <property type="term" value="P:DNA recombination"/>
    <property type="evidence" value="ECO:0007669"/>
    <property type="project" value="UniProtKB-UniRule"/>
</dbReference>
<dbReference type="InterPro" id="IPR003583">
    <property type="entry name" value="Hlx-hairpin-Hlx_DNA-bd_motif"/>
</dbReference>
<sequence length="225" mass="23397">MARQAAGDDERNAVIASVSGRVAAVSPDGAVVEVGGIGLAVQCTPGTIARLQVGEGARLSTSLVVREDSLTLYGFADDDERQLFELLQTANGVGPRLAQAVLAIHPPREVRRAVSMADVKALMQVPGIGKKGAERLILELRDRLGTTTTDTQLDGAATGGLPSVTPVAPWRDQLSSALVGLGWTSKEADGAVAELAPFADEQIVATGSVEVAVLLRQALRMLGRP</sequence>
<name>A0A285E827_9ACTN</name>
<evidence type="ECO:0000256" key="6">
    <source>
        <dbReference type="HAMAP-Rule" id="MF_00031"/>
    </source>
</evidence>
<keyword evidence="1 6" id="KW-0963">Cytoplasm</keyword>
<dbReference type="GO" id="GO:0009379">
    <property type="term" value="C:Holliday junction helicase complex"/>
    <property type="evidence" value="ECO:0007669"/>
    <property type="project" value="InterPro"/>
</dbReference>
<evidence type="ECO:0000256" key="5">
    <source>
        <dbReference type="ARBA" id="ARBA00023204"/>
    </source>
</evidence>
<dbReference type="NCBIfam" id="TIGR00084">
    <property type="entry name" value="ruvA"/>
    <property type="match status" value="1"/>
</dbReference>
<dbReference type="SUPFAM" id="SSF47781">
    <property type="entry name" value="RuvA domain 2-like"/>
    <property type="match status" value="1"/>
</dbReference>
<dbReference type="InterPro" id="IPR000085">
    <property type="entry name" value="RuvA"/>
</dbReference>
<keyword evidence="8" id="KW-0067">ATP-binding</keyword>
<feature type="region of interest" description="Domain III" evidence="6">
    <location>
        <begin position="158"/>
        <end position="225"/>
    </location>
</feature>
<evidence type="ECO:0000256" key="4">
    <source>
        <dbReference type="ARBA" id="ARBA00023172"/>
    </source>
</evidence>
<keyword evidence="5 6" id="KW-0234">DNA repair</keyword>
<keyword evidence="2 6" id="KW-0227">DNA damage</keyword>
<feature type="domain" description="Helix-hairpin-helix DNA-binding motif class 1" evidence="7">
    <location>
        <begin position="120"/>
        <end position="139"/>
    </location>
</feature>
<dbReference type="GO" id="GO:0009378">
    <property type="term" value="F:four-way junction helicase activity"/>
    <property type="evidence" value="ECO:0007669"/>
    <property type="project" value="InterPro"/>
</dbReference>
<comment type="subcellular location">
    <subcellularLocation>
        <location evidence="6">Cytoplasm</location>
    </subcellularLocation>
</comment>
<evidence type="ECO:0000256" key="3">
    <source>
        <dbReference type="ARBA" id="ARBA00023125"/>
    </source>
</evidence>
<accession>A0A285E827</accession>
<keyword evidence="8" id="KW-0347">Helicase</keyword>
<dbReference type="Pfam" id="PF01330">
    <property type="entry name" value="RuvA_N"/>
    <property type="match status" value="1"/>
</dbReference>
<dbReference type="SUPFAM" id="SSF46929">
    <property type="entry name" value="DNA helicase RuvA subunit, C-terminal domain"/>
    <property type="match status" value="1"/>
</dbReference>
<dbReference type="GO" id="GO:0000400">
    <property type="term" value="F:four-way junction DNA binding"/>
    <property type="evidence" value="ECO:0007669"/>
    <property type="project" value="UniProtKB-UniRule"/>
</dbReference>
<keyword evidence="9" id="KW-1185">Reference proteome</keyword>
<evidence type="ECO:0000256" key="1">
    <source>
        <dbReference type="ARBA" id="ARBA00022490"/>
    </source>
</evidence>
<keyword evidence="3 6" id="KW-0238">DNA-binding</keyword>
<dbReference type="InterPro" id="IPR012340">
    <property type="entry name" value="NA-bd_OB-fold"/>
</dbReference>
<dbReference type="SMART" id="SM00278">
    <property type="entry name" value="HhH1"/>
    <property type="match status" value="2"/>
</dbReference>
<dbReference type="InterPro" id="IPR011114">
    <property type="entry name" value="RuvA_C"/>
</dbReference>
<dbReference type="HAMAP" id="MF_00031">
    <property type="entry name" value="DNA_HJ_migration_RuvA"/>
    <property type="match status" value="1"/>
</dbReference>
<evidence type="ECO:0000313" key="8">
    <source>
        <dbReference type="EMBL" id="SNX95167.1"/>
    </source>
</evidence>
<dbReference type="EMBL" id="OBDO01000001">
    <property type="protein sequence ID" value="SNX95167.1"/>
    <property type="molecule type" value="Genomic_DNA"/>
</dbReference>
<evidence type="ECO:0000259" key="7">
    <source>
        <dbReference type="SMART" id="SM00278"/>
    </source>
</evidence>
<dbReference type="CDD" id="cd14332">
    <property type="entry name" value="UBA_RuvA_C"/>
    <property type="match status" value="1"/>
</dbReference>
<reference evidence="8 9" key="1">
    <citation type="submission" date="2017-09" db="EMBL/GenBank/DDBJ databases">
        <authorList>
            <person name="Ehlers B."/>
            <person name="Leendertz F.H."/>
        </authorList>
    </citation>
    <scope>NUCLEOTIDE SEQUENCE [LARGE SCALE GENOMIC DNA]</scope>
    <source>
        <strain evidence="8 9">DSM 46844</strain>
    </source>
</reference>
<dbReference type="GO" id="GO:0048476">
    <property type="term" value="C:Holliday junction resolvase complex"/>
    <property type="evidence" value="ECO:0007669"/>
    <property type="project" value="UniProtKB-UniRule"/>
</dbReference>
<protein>
    <recommendedName>
        <fullName evidence="6">Holliday junction branch migration complex subunit RuvA</fullName>
    </recommendedName>
</protein>
<gene>
    <name evidence="6" type="primary">ruvA</name>
    <name evidence="8" type="ORF">SAMN06893097_101975</name>
</gene>
<dbReference type="GO" id="GO:0006281">
    <property type="term" value="P:DNA repair"/>
    <property type="evidence" value="ECO:0007669"/>
    <property type="project" value="UniProtKB-UniRule"/>
</dbReference>
<evidence type="ECO:0000256" key="2">
    <source>
        <dbReference type="ARBA" id="ARBA00022763"/>
    </source>
</evidence>
<dbReference type="Proteomes" id="UP000219514">
    <property type="component" value="Unassembled WGS sequence"/>
</dbReference>
<dbReference type="GO" id="GO:0005737">
    <property type="term" value="C:cytoplasm"/>
    <property type="evidence" value="ECO:0007669"/>
    <property type="project" value="UniProtKB-SubCell"/>
</dbReference>
<keyword evidence="4 6" id="KW-0233">DNA recombination</keyword>
<comment type="subunit">
    <text evidence="6">Homotetramer. Forms an RuvA(8)-RuvB(12)-Holliday junction (HJ) complex. HJ DNA is sandwiched between 2 RuvA tetramers; dsDNA enters through RuvA and exits via RuvB. An RuvB hexamer assembles on each DNA strand where it exits the tetramer. Each RuvB hexamer is contacted by two RuvA subunits (via domain III) on 2 adjacent RuvB subunits; this complex drives branch migration. In the full resolvosome a probable DNA-RuvA(4)-RuvB(12)-RuvC(2) complex forms which resolves the HJ.</text>
</comment>
<dbReference type="GO" id="GO:0005524">
    <property type="term" value="F:ATP binding"/>
    <property type="evidence" value="ECO:0007669"/>
    <property type="project" value="InterPro"/>
</dbReference>
<comment type="caution">
    <text evidence="6">Lacks conserved residue(s) required for the propagation of feature annotation.</text>
</comment>
<dbReference type="SUPFAM" id="SSF50249">
    <property type="entry name" value="Nucleic acid-binding proteins"/>
    <property type="match status" value="1"/>
</dbReference>
<comment type="function">
    <text evidence="6">The RuvA-RuvB-RuvC complex processes Holliday junction (HJ) DNA during genetic recombination and DNA repair, while the RuvA-RuvB complex plays an important role in the rescue of blocked DNA replication forks via replication fork reversal (RFR). RuvA specifically binds to HJ cruciform DNA, conferring on it an open structure. The RuvB hexamer acts as an ATP-dependent pump, pulling dsDNA into and through the RuvAB complex. HJ branch migration allows RuvC to scan DNA until it finds its consensus sequence, where it cleaves and resolves the cruciform DNA.</text>
</comment>
<organism evidence="8 9">
    <name type="scientific">Geodermatophilus sabuli</name>
    <dbReference type="NCBI Taxonomy" id="1564158"/>
    <lineage>
        <taxon>Bacteria</taxon>
        <taxon>Bacillati</taxon>
        <taxon>Actinomycetota</taxon>
        <taxon>Actinomycetes</taxon>
        <taxon>Geodermatophilales</taxon>
        <taxon>Geodermatophilaceae</taxon>
        <taxon>Geodermatophilus</taxon>
    </lineage>
</organism>